<feature type="region of interest" description="Disordered" evidence="1">
    <location>
        <begin position="32"/>
        <end position="59"/>
    </location>
</feature>
<proteinExistence type="predicted"/>
<dbReference type="Proteomes" id="UP000499080">
    <property type="component" value="Unassembled WGS sequence"/>
</dbReference>
<comment type="caution">
    <text evidence="2">The sequence shown here is derived from an EMBL/GenBank/DDBJ whole genome shotgun (WGS) entry which is preliminary data.</text>
</comment>
<sequence length="96" mass="10748">MHLILHILLKNSLTTFQNMIFSPNIYGRGGLVARSRPPDRRVAGSNPDSTEDPPCMGPAAPQIIRSGQTSSHWCGAEIWRCRPRHLTVAQNYEVRP</sequence>
<name>A0A4Y2VFM4_ARAVE</name>
<gene>
    <name evidence="2" type="ORF">AVEN_188117_1</name>
</gene>
<evidence type="ECO:0000313" key="3">
    <source>
        <dbReference type="Proteomes" id="UP000499080"/>
    </source>
</evidence>
<evidence type="ECO:0000256" key="1">
    <source>
        <dbReference type="SAM" id="MobiDB-lite"/>
    </source>
</evidence>
<dbReference type="AlphaFoldDB" id="A0A4Y2VFM4"/>
<keyword evidence="3" id="KW-1185">Reference proteome</keyword>
<protein>
    <submittedName>
        <fullName evidence="2">Uncharacterized protein</fullName>
    </submittedName>
</protein>
<accession>A0A4Y2VFM4</accession>
<reference evidence="2 3" key="1">
    <citation type="journal article" date="2019" name="Sci. Rep.">
        <title>Orb-weaving spider Araneus ventricosus genome elucidates the spidroin gene catalogue.</title>
        <authorList>
            <person name="Kono N."/>
            <person name="Nakamura H."/>
            <person name="Ohtoshi R."/>
            <person name="Moran D.A.P."/>
            <person name="Shinohara A."/>
            <person name="Yoshida Y."/>
            <person name="Fujiwara M."/>
            <person name="Mori M."/>
            <person name="Tomita M."/>
            <person name="Arakawa K."/>
        </authorList>
    </citation>
    <scope>NUCLEOTIDE SEQUENCE [LARGE SCALE GENOMIC DNA]</scope>
</reference>
<dbReference type="EMBL" id="BGPR01045606">
    <property type="protein sequence ID" value="GBO22527.1"/>
    <property type="molecule type" value="Genomic_DNA"/>
</dbReference>
<evidence type="ECO:0000313" key="2">
    <source>
        <dbReference type="EMBL" id="GBO22527.1"/>
    </source>
</evidence>
<organism evidence="2 3">
    <name type="scientific">Araneus ventricosus</name>
    <name type="common">Orbweaver spider</name>
    <name type="synonym">Epeira ventricosa</name>
    <dbReference type="NCBI Taxonomy" id="182803"/>
    <lineage>
        <taxon>Eukaryota</taxon>
        <taxon>Metazoa</taxon>
        <taxon>Ecdysozoa</taxon>
        <taxon>Arthropoda</taxon>
        <taxon>Chelicerata</taxon>
        <taxon>Arachnida</taxon>
        <taxon>Araneae</taxon>
        <taxon>Araneomorphae</taxon>
        <taxon>Entelegynae</taxon>
        <taxon>Araneoidea</taxon>
        <taxon>Araneidae</taxon>
        <taxon>Araneus</taxon>
    </lineage>
</organism>